<dbReference type="RefSeq" id="WP_024926653.1">
    <property type="nucleotide sequence ID" value="NZ_MDEO01000027.1"/>
</dbReference>
<dbReference type="Proteomes" id="UP000094412">
    <property type="component" value="Unassembled WGS sequence"/>
</dbReference>
<keyword evidence="3" id="KW-1185">Reference proteome</keyword>
<reference evidence="2 3" key="1">
    <citation type="submission" date="2016-08" db="EMBL/GenBank/DDBJ databases">
        <title>Whole genome sequence of Mesorhizobium sp. strain UASWS1009 isolated from industrial sewage.</title>
        <authorList>
            <person name="Crovadore J."/>
            <person name="Calmin G."/>
            <person name="Chablais R."/>
            <person name="Cochard B."/>
            <person name="Lefort F."/>
        </authorList>
    </citation>
    <scope>NUCLEOTIDE SEQUENCE [LARGE SCALE GENOMIC DNA]</scope>
    <source>
        <strain evidence="2 3">UASWS1009</strain>
    </source>
</reference>
<evidence type="ECO:0000256" key="1">
    <source>
        <dbReference type="SAM" id="Phobius"/>
    </source>
</evidence>
<dbReference type="EMBL" id="MDEO01000027">
    <property type="protein sequence ID" value="OCX22173.1"/>
    <property type="molecule type" value="Genomic_DNA"/>
</dbReference>
<evidence type="ECO:0000313" key="3">
    <source>
        <dbReference type="Proteomes" id="UP000094412"/>
    </source>
</evidence>
<feature type="transmembrane region" description="Helical" evidence="1">
    <location>
        <begin position="111"/>
        <end position="130"/>
    </location>
</feature>
<keyword evidence="1" id="KW-1133">Transmembrane helix</keyword>
<accession>A0A1C2E5I1</accession>
<keyword evidence="1" id="KW-0812">Transmembrane</keyword>
<dbReference type="AlphaFoldDB" id="A0A1C2E5I1"/>
<evidence type="ECO:0000313" key="2">
    <source>
        <dbReference type="EMBL" id="OCX22173.1"/>
    </source>
</evidence>
<sequence>MTGEGDRIARASDYVLGLMNERDRERAERDLEIDPAFRNAVMQLAERMHLFDRAGSDTENTSRPWQDIAAHIAALPQMPPLGQDRVGSGKPVIDGPRPPIGIGLQALPGRLALSVAAGLIIAFALGYLAGRFAG</sequence>
<keyword evidence="1" id="KW-0472">Membrane</keyword>
<evidence type="ECO:0008006" key="4">
    <source>
        <dbReference type="Google" id="ProtNLM"/>
    </source>
</evidence>
<name>A0A1C2E5I1_9HYPH</name>
<proteinExistence type="predicted"/>
<comment type="caution">
    <text evidence="2">The sequence shown here is derived from an EMBL/GenBank/DDBJ whole genome shotgun (WGS) entry which is preliminary data.</text>
</comment>
<protein>
    <recommendedName>
        <fullName evidence="4">Anti-sigma factor</fullName>
    </recommendedName>
</protein>
<dbReference type="STRING" id="1566387.QV13_06345"/>
<dbReference type="OrthoDB" id="8081633at2"/>
<gene>
    <name evidence="2" type="ORF">QV13_06345</name>
</gene>
<organism evidence="2 3">
    <name type="scientific">Mesorhizobium hungaricum</name>
    <dbReference type="NCBI Taxonomy" id="1566387"/>
    <lineage>
        <taxon>Bacteria</taxon>
        <taxon>Pseudomonadati</taxon>
        <taxon>Pseudomonadota</taxon>
        <taxon>Alphaproteobacteria</taxon>
        <taxon>Hyphomicrobiales</taxon>
        <taxon>Phyllobacteriaceae</taxon>
        <taxon>Mesorhizobium</taxon>
    </lineage>
</organism>